<dbReference type="RefSeq" id="XP_005832096.1">
    <property type="nucleotide sequence ID" value="XM_005832039.1"/>
</dbReference>
<dbReference type="InterPro" id="IPR002048">
    <property type="entry name" value="EF_hand_dom"/>
</dbReference>
<evidence type="ECO:0000259" key="4">
    <source>
        <dbReference type="PROSITE" id="PS50222"/>
    </source>
</evidence>
<dbReference type="GO" id="GO:0005509">
    <property type="term" value="F:calcium ion binding"/>
    <property type="evidence" value="ECO:0007669"/>
    <property type="project" value="InterPro"/>
</dbReference>
<sequence length="383" mass="44536">MNSSLQMTAMKTRSTALKGVLIFLVALALVSVSYAAKEDEKSETKAGAAPNGMEIDQELRHLFTEMMSLNHHRQTQDHENLFDAADKDSNGHIDRNEFEAFVKSNQDMMDNFQMRRHGPEHVFKRNDLDKDGSLNKREWARTSHIPHYMPHFVNPNMWKNPLEIVYQTRGMHSPKVREDHATQVFEEIDLNKDGKIDEMELKATYSRIPEMSMNDPHDMMGPMGPMGPMGSRRHEERRRRMMDRADHERRERIMERPEHMKRDDRRRVMDRNSHRNEFFDQRIEHIQKRIQEILQEKASRTFQQLDKNNDKILDKNEWNEGSVVKHDEKLMSNSGPAANAKDAAQATDKKQSTATDSQAKPPTPKASQTQQPNGKDIPVMKSA</sequence>
<reference evidence="5 7" key="1">
    <citation type="journal article" date="2012" name="Nature">
        <title>Algal genomes reveal evolutionary mosaicism and the fate of nucleomorphs.</title>
        <authorList>
            <consortium name="DOE Joint Genome Institute"/>
            <person name="Curtis B.A."/>
            <person name="Tanifuji G."/>
            <person name="Burki F."/>
            <person name="Gruber A."/>
            <person name="Irimia M."/>
            <person name="Maruyama S."/>
            <person name="Arias M.C."/>
            <person name="Ball S.G."/>
            <person name="Gile G.H."/>
            <person name="Hirakawa Y."/>
            <person name="Hopkins J.F."/>
            <person name="Kuo A."/>
            <person name="Rensing S.A."/>
            <person name="Schmutz J."/>
            <person name="Symeonidi A."/>
            <person name="Elias M."/>
            <person name="Eveleigh R.J."/>
            <person name="Herman E.K."/>
            <person name="Klute M.J."/>
            <person name="Nakayama T."/>
            <person name="Obornik M."/>
            <person name="Reyes-Prieto A."/>
            <person name="Armbrust E.V."/>
            <person name="Aves S.J."/>
            <person name="Beiko R.G."/>
            <person name="Coutinho P."/>
            <person name="Dacks J.B."/>
            <person name="Durnford D.G."/>
            <person name="Fast N.M."/>
            <person name="Green B.R."/>
            <person name="Grisdale C.J."/>
            <person name="Hempel F."/>
            <person name="Henrissat B."/>
            <person name="Hoppner M.P."/>
            <person name="Ishida K."/>
            <person name="Kim E."/>
            <person name="Koreny L."/>
            <person name="Kroth P.G."/>
            <person name="Liu Y."/>
            <person name="Malik S.B."/>
            <person name="Maier U.G."/>
            <person name="McRose D."/>
            <person name="Mock T."/>
            <person name="Neilson J.A."/>
            <person name="Onodera N.T."/>
            <person name="Poole A.M."/>
            <person name="Pritham E.J."/>
            <person name="Richards T.A."/>
            <person name="Rocap G."/>
            <person name="Roy S.W."/>
            <person name="Sarai C."/>
            <person name="Schaack S."/>
            <person name="Shirato S."/>
            <person name="Slamovits C.H."/>
            <person name="Spencer D.F."/>
            <person name="Suzuki S."/>
            <person name="Worden A.Z."/>
            <person name="Zauner S."/>
            <person name="Barry K."/>
            <person name="Bell C."/>
            <person name="Bharti A.K."/>
            <person name="Crow J.A."/>
            <person name="Grimwood J."/>
            <person name="Kramer R."/>
            <person name="Lindquist E."/>
            <person name="Lucas S."/>
            <person name="Salamov A."/>
            <person name="McFadden G.I."/>
            <person name="Lane C.E."/>
            <person name="Keeling P.J."/>
            <person name="Gray M.W."/>
            <person name="Grigoriev I.V."/>
            <person name="Archibald J.M."/>
        </authorList>
    </citation>
    <scope>NUCLEOTIDE SEQUENCE</scope>
    <source>
        <strain evidence="5 7">CCMP2712</strain>
    </source>
</reference>
<dbReference type="PROSITE" id="PS50222">
    <property type="entry name" value="EF_HAND_2"/>
    <property type="match status" value="2"/>
</dbReference>
<evidence type="ECO:0000313" key="5">
    <source>
        <dbReference type="EMBL" id="EKX45116.1"/>
    </source>
</evidence>
<feature type="signal peptide" evidence="3">
    <location>
        <begin position="1"/>
        <end position="35"/>
    </location>
</feature>
<dbReference type="HOGENOM" id="CLU_722500_0_0_1"/>
<dbReference type="Gene3D" id="1.10.238.10">
    <property type="entry name" value="EF-hand"/>
    <property type="match status" value="2"/>
</dbReference>
<evidence type="ECO:0000256" key="2">
    <source>
        <dbReference type="SAM" id="MobiDB-lite"/>
    </source>
</evidence>
<dbReference type="PROSITE" id="PS00018">
    <property type="entry name" value="EF_HAND_1"/>
    <property type="match status" value="4"/>
</dbReference>
<proteinExistence type="predicted"/>
<dbReference type="EMBL" id="JH993001">
    <property type="protein sequence ID" value="EKX45116.1"/>
    <property type="molecule type" value="Genomic_DNA"/>
</dbReference>
<dbReference type="InterPro" id="IPR018247">
    <property type="entry name" value="EF_Hand_1_Ca_BS"/>
</dbReference>
<evidence type="ECO:0000313" key="7">
    <source>
        <dbReference type="Proteomes" id="UP000011087"/>
    </source>
</evidence>
<gene>
    <name evidence="5" type="ORF">GUITHDRAFT_109160</name>
</gene>
<accession>L1J9B0</accession>
<keyword evidence="3" id="KW-0732">Signal</keyword>
<evidence type="ECO:0000256" key="1">
    <source>
        <dbReference type="ARBA" id="ARBA00022837"/>
    </source>
</evidence>
<feature type="chain" id="PRO_5008771143" description="EF-hand domain-containing protein" evidence="3">
    <location>
        <begin position="36"/>
        <end position="383"/>
    </location>
</feature>
<feature type="domain" description="EF-hand" evidence="4">
    <location>
        <begin position="73"/>
        <end position="108"/>
    </location>
</feature>
<feature type="compositionally biased region" description="Polar residues" evidence="2">
    <location>
        <begin position="352"/>
        <end position="373"/>
    </location>
</feature>
<dbReference type="AlphaFoldDB" id="L1J9B0"/>
<organism evidence="5">
    <name type="scientific">Guillardia theta (strain CCMP2712)</name>
    <name type="common">Cryptophyte</name>
    <dbReference type="NCBI Taxonomy" id="905079"/>
    <lineage>
        <taxon>Eukaryota</taxon>
        <taxon>Cryptophyceae</taxon>
        <taxon>Pyrenomonadales</taxon>
        <taxon>Geminigeraceae</taxon>
        <taxon>Guillardia</taxon>
    </lineage>
</organism>
<dbReference type="EnsemblProtists" id="EKX45116">
    <property type="protein sequence ID" value="EKX45116"/>
    <property type="gene ID" value="GUITHDRAFT_109160"/>
</dbReference>
<feature type="compositionally biased region" description="Low complexity" evidence="2">
    <location>
        <begin position="337"/>
        <end position="346"/>
    </location>
</feature>
<dbReference type="PaxDb" id="55529-EKX45116"/>
<protein>
    <recommendedName>
        <fullName evidence="4">EF-hand domain-containing protein</fullName>
    </recommendedName>
</protein>
<feature type="compositionally biased region" description="Basic and acidic residues" evidence="2">
    <location>
        <begin position="317"/>
        <end position="330"/>
    </location>
</feature>
<reference evidence="7" key="2">
    <citation type="submission" date="2012-11" db="EMBL/GenBank/DDBJ databases">
        <authorList>
            <person name="Kuo A."/>
            <person name="Curtis B.A."/>
            <person name="Tanifuji G."/>
            <person name="Burki F."/>
            <person name="Gruber A."/>
            <person name="Irimia M."/>
            <person name="Maruyama S."/>
            <person name="Arias M.C."/>
            <person name="Ball S.G."/>
            <person name="Gile G.H."/>
            <person name="Hirakawa Y."/>
            <person name="Hopkins J.F."/>
            <person name="Rensing S.A."/>
            <person name="Schmutz J."/>
            <person name="Symeonidi A."/>
            <person name="Elias M."/>
            <person name="Eveleigh R.J."/>
            <person name="Herman E.K."/>
            <person name="Klute M.J."/>
            <person name="Nakayama T."/>
            <person name="Obornik M."/>
            <person name="Reyes-Prieto A."/>
            <person name="Armbrust E.V."/>
            <person name="Aves S.J."/>
            <person name="Beiko R.G."/>
            <person name="Coutinho P."/>
            <person name="Dacks J.B."/>
            <person name="Durnford D.G."/>
            <person name="Fast N.M."/>
            <person name="Green B.R."/>
            <person name="Grisdale C."/>
            <person name="Hempe F."/>
            <person name="Henrissat B."/>
            <person name="Hoppner M.P."/>
            <person name="Ishida K.-I."/>
            <person name="Kim E."/>
            <person name="Koreny L."/>
            <person name="Kroth P.G."/>
            <person name="Liu Y."/>
            <person name="Malik S.-B."/>
            <person name="Maier U.G."/>
            <person name="McRose D."/>
            <person name="Mock T."/>
            <person name="Neilson J.A."/>
            <person name="Onodera N.T."/>
            <person name="Poole A.M."/>
            <person name="Pritham E.J."/>
            <person name="Richards T.A."/>
            <person name="Rocap G."/>
            <person name="Roy S.W."/>
            <person name="Sarai C."/>
            <person name="Schaack S."/>
            <person name="Shirato S."/>
            <person name="Slamovits C.H."/>
            <person name="Spencer D.F."/>
            <person name="Suzuki S."/>
            <person name="Worden A.Z."/>
            <person name="Zauner S."/>
            <person name="Barry K."/>
            <person name="Bell C."/>
            <person name="Bharti A.K."/>
            <person name="Crow J.A."/>
            <person name="Grimwood J."/>
            <person name="Kramer R."/>
            <person name="Lindquist E."/>
            <person name="Lucas S."/>
            <person name="Salamov A."/>
            <person name="McFadden G.I."/>
            <person name="Lane C.E."/>
            <person name="Keeling P.J."/>
            <person name="Gray M.W."/>
            <person name="Grigoriev I.V."/>
            <person name="Archibald J.M."/>
        </authorList>
    </citation>
    <scope>NUCLEOTIDE SEQUENCE</scope>
    <source>
        <strain evidence="7">CCMP2712</strain>
    </source>
</reference>
<dbReference type="GeneID" id="17301717"/>
<dbReference type="SUPFAM" id="SSF47473">
    <property type="entry name" value="EF-hand"/>
    <property type="match status" value="1"/>
</dbReference>
<evidence type="ECO:0000256" key="3">
    <source>
        <dbReference type="SAM" id="SignalP"/>
    </source>
</evidence>
<dbReference type="KEGG" id="gtt:GUITHDRAFT_109160"/>
<evidence type="ECO:0000313" key="6">
    <source>
        <dbReference type="EnsemblProtists" id="EKX45116"/>
    </source>
</evidence>
<keyword evidence="7" id="KW-1185">Reference proteome</keyword>
<feature type="region of interest" description="Disordered" evidence="2">
    <location>
        <begin position="317"/>
        <end position="383"/>
    </location>
</feature>
<dbReference type="Pfam" id="PF13202">
    <property type="entry name" value="EF-hand_5"/>
    <property type="match status" value="3"/>
</dbReference>
<dbReference type="OrthoDB" id="293868at2759"/>
<dbReference type="InterPro" id="IPR011992">
    <property type="entry name" value="EF-hand-dom_pair"/>
</dbReference>
<reference evidence="6" key="3">
    <citation type="submission" date="2015-06" db="UniProtKB">
        <authorList>
            <consortium name="EnsemblProtists"/>
        </authorList>
    </citation>
    <scope>IDENTIFICATION</scope>
</reference>
<dbReference type="Proteomes" id="UP000011087">
    <property type="component" value="Unassembled WGS sequence"/>
</dbReference>
<feature type="domain" description="EF-hand" evidence="4">
    <location>
        <begin position="176"/>
        <end position="211"/>
    </location>
</feature>
<dbReference type="SMART" id="SM00054">
    <property type="entry name" value="EFh"/>
    <property type="match status" value="3"/>
</dbReference>
<keyword evidence="1" id="KW-0106">Calcium</keyword>
<name>L1J9B0_GUITC</name>